<organism evidence="6 7">
    <name type="scientific">Candidatus Falkowbacteria bacterium RIFCSPLOWO2_12_FULL_45_10</name>
    <dbReference type="NCBI Taxonomy" id="1797990"/>
    <lineage>
        <taxon>Bacteria</taxon>
        <taxon>Candidatus Falkowiibacteriota</taxon>
    </lineage>
</organism>
<dbReference type="GO" id="GO:0004553">
    <property type="term" value="F:hydrolase activity, hydrolyzing O-glycosyl compounds"/>
    <property type="evidence" value="ECO:0007669"/>
    <property type="project" value="InterPro"/>
</dbReference>
<evidence type="ECO:0000256" key="2">
    <source>
        <dbReference type="ARBA" id="ARBA00023277"/>
    </source>
</evidence>
<feature type="domain" description="GH10" evidence="5">
    <location>
        <begin position="88"/>
        <end position="178"/>
    </location>
</feature>
<accession>A0A1F5RXY4</accession>
<keyword evidence="1" id="KW-0378">Hydrolase</keyword>
<keyword evidence="4" id="KW-0472">Membrane</keyword>
<evidence type="ECO:0000313" key="6">
    <source>
        <dbReference type="EMBL" id="OGF19265.1"/>
    </source>
</evidence>
<dbReference type="InterPro" id="IPR017853">
    <property type="entry name" value="GH"/>
</dbReference>
<keyword evidence="4" id="KW-1133">Transmembrane helix</keyword>
<dbReference type="AlphaFoldDB" id="A0A1F5RXY4"/>
<reference evidence="6 7" key="1">
    <citation type="journal article" date="2016" name="Nat. Commun.">
        <title>Thousands of microbial genomes shed light on interconnected biogeochemical processes in an aquifer system.</title>
        <authorList>
            <person name="Anantharaman K."/>
            <person name="Brown C.T."/>
            <person name="Hug L.A."/>
            <person name="Sharon I."/>
            <person name="Castelle C.J."/>
            <person name="Probst A.J."/>
            <person name="Thomas B.C."/>
            <person name="Singh A."/>
            <person name="Wilkins M.J."/>
            <person name="Karaoz U."/>
            <person name="Brodie E.L."/>
            <person name="Williams K.H."/>
            <person name="Hubbard S.S."/>
            <person name="Banfield J.F."/>
        </authorList>
    </citation>
    <scope>NUCLEOTIDE SEQUENCE [LARGE SCALE GENOMIC DNA]</scope>
</reference>
<evidence type="ECO:0000256" key="1">
    <source>
        <dbReference type="ARBA" id="ARBA00022801"/>
    </source>
</evidence>
<dbReference type="EMBL" id="MFFX01000025">
    <property type="protein sequence ID" value="OGF19265.1"/>
    <property type="molecule type" value="Genomic_DNA"/>
</dbReference>
<keyword evidence="4" id="KW-0812">Transmembrane</keyword>
<feature type="transmembrane region" description="Helical" evidence="4">
    <location>
        <begin position="20"/>
        <end position="39"/>
    </location>
</feature>
<keyword evidence="3" id="KW-0624">Polysaccharide degradation</keyword>
<evidence type="ECO:0000256" key="4">
    <source>
        <dbReference type="SAM" id="Phobius"/>
    </source>
</evidence>
<dbReference type="Gene3D" id="3.20.20.80">
    <property type="entry name" value="Glycosidases"/>
    <property type="match status" value="1"/>
</dbReference>
<evidence type="ECO:0000256" key="3">
    <source>
        <dbReference type="ARBA" id="ARBA00023326"/>
    </source>
</evidence>
<keyword evidence="2" id="KW-0119">Carbohydrate metabolism</keyword>
<dbReference type="Pfam" id="PF00331">
    <property type="entry name" value="Glyco_hydro_10"/>
    <property type="match status" value="1"/>
</dbReference>
<sequence length="346" mass="41244">MFENYEIMKLIIYFKRHKFLFAFLIVTAAIIVLLPLASVRPIYDPDELSYGVTFSPRLVRGMGLNWQAAFTAALDDLGVRQFRLMAYWDEIEYKAGVFNFADLDWQINEAAQRNASVILALGYRLPRWPECHSPEWAKDLTAQERQEKIFNYLKQVIERYQDRRNIIAWQVENEPFLPHFGDCPKLDKKFLDQEIKLARSLDRRPIIVTDSGELSFWVPAASRADIFGTSLYRDTYSYHFNRYIHYPLTPGFFRLKANLTEFLSMPKPRDIVVIELQAEPWGPKPYYQLTKEEGERTMNLEKFRDILEFARRSSFREFYLWGVEWWYWEKEVNGESRMWNEAAKLF</sequence>
<name>A0A1F5RXY4_9BACT</name>
<dbReference type="SUPFAM" id="SSF51445">
    <property type="entry name" value="(Trans)glycosidases"/>
    <property type="match status" value="1"/>
</dbReference>
<proteinExistence type="predicted"/>
<dbReference type="Proteomes" id="UP000178682">
    <property type="component" value="Unassembled WGS sequence"/>
</dbReference>
<dbReference type="GO" id="GO:0000272">
    <property type="term" value="P:polysaccharide catabolic process"/>
    <property type="evidence" value="ECO:0007669"/>
    <property type="project" value="UniProtKB-KW"/>
</dbReference>
<comment type="caution">
    <text evidence="6">The sequence shown here is derived from an EMBL/GenBank/DDBJ whole genome shotgun (WGS) entry which is preliminary data.</text>
</comment>
<dbReference type="InterPro" id="IPR001000">
    <property type="entry name" value="GH10_dom"/>
</dbReference>
<protein>
    <recommendedName>
        <fullName evidence="5">GH10 domain-containing protein</fullName>
    </recommendedName>
</protein>
<evidence type="ECO:0000313" key="7">
    <source>
        <dbReference type="Proteomes" id="UP000178682"/>
    </source>
</evidence>
<evidence type="ECO:0000259" key="5">
    <source>
        <dbReference type="Pfam" id="PF00331"/>
    </source>
</evidence>
<gene>
    <name evidence="6" type="ORF">A3G56_02750</name>
</gene>